<evidence type="ECO:0000313" key="1">
    <source>
        <dbReference type="EMBL" id="GIX98600.1"/>
    </source>
</evidence>
<dbReference type="Proteomes" id="UP001054837">
    <property type="component" value="Unassembled WGS sequence"/>
</dbReference>
<proteinExistence type="predicted"/>
<sequence length="112" mass="13809">MEETTTMKQRNTYMQEITSETKEYIHGRDYYHESKKYIMVETTTMNQRNTQWKRLLPKEYIHERGYNHKTKEYVRGRDYNHETKEYVSEKITYFYINDANKIKEALVKSETC</sequence>
<keyword evidence="2" id="KW-1185">Reference proteome</keyword>
<dbReference type="AlphaFoldDB" id="A0AAV4PRQ4"/>
<dbReference type="EMBL" id="BPLQ01003196">
    <property type="protein sequence ID" value="GIX98600.1"/>
    <property type="molecule type" value="Genomic_DNA"/>
</dbReference>
<gene>
    <name evidence="1" type="ORF">CDAR_580061</name>
</gene>
<organism evidence="1 2">
    <name type="scientific">Caerostris darwini</name>
    <dbReference type="NCBI Taxonomy" id="1538125"/>
    <lineage>
        <taxon>Eukaryota</taxon>
        <taxon>Metazoa</taxon>
        <taxon>Ecdysozoa</taxon>
        <taxon>Arthropoda</taxon>
        <taxon>Chelicerata</taxon>
        <taxon>Arachnida</taxon>
        <taxon>Araneae</taxon>
        <taxon>Araneomorphae</taxon>
        <taxon>Entelegynae</taxon>
        <taxon>Araneoidea</taxon>
        <taxon>Araneidae</taxon>
        <taxon>Caerostris</taxon>
    </lineage>
</organism>
<comment type="caution">
    <text evidence="1">The sequence shown here is derived from an EMBL/GenBank/DDBJ whole genome shotgun (WGS) entry which is preliminary data.</text>
</comment>
<accession>A0AAV4PRQ4</accession>
<protein>
    <submittedName>
        <fullName evidence="1">Uncharacterized protein</fullName>
    </submittedName>
</protein>
<evidence type="ECO:0000313" key="2">
    <source>
        <dbReference type="Proteomes" id="UP001054837"/>
    </source>
</evidence>
<reference evidence="1 2" key="1">
    <citation type="submission" date="2021-06" db="EMBL/GenBank/DDBJ databases">
        <title>Caerostris darwini draft genome.</title>
        <authorList>
            <person name="Kono N."/>
            <person name="Arakawa K."/>
        </authorList>
    </citation>
    <scope>NUCLEOTIDE SEQUENCE [LARGE SCALE GENOMIC DNA]</scope>
</reference>
<name>A0AAV4PRQ4_9ARAC</name>